<organism evidence="1">
    <name type="scientific">Photinus pyralis</name>
    <name type="common">Common eastern firefly</name>
    <name type="synonym">Lampyris pyralis</name>
    <dbReference type="NCBI Taxonomy" id="7054"/>
    <lineage>
        <taxon>Eukaryota</taxon>
        <taxon>Metazoa</taxon>
        <taxon>Ecdysozoa</taxon>
        <taxon>Arthropoda</taxon>
        <taxon>Hexapoda</taxon>
        <taxon>Insecta</taxon>
        <taxon>Pterygota</taxon>
        <taxon>Neoptera</taxon>
        <taxon>Endopterygota</taxon>
        <taxon>Coleoptera</taxon>
        <taxon>Polyphaga</taxon>
        <taxon>Elateriformia</taxon>
        <taxon>Elateroidea</taxon>
        <taxon>Lampyridae</taxon>
        <taxon>Lampyrinae</taxon>
        <taxon>Photinus</taxon>
    </lineage>
</organism>
<reference evidence="2 3" key="2">
    <citation type="journal article" date="2018" name="Elife">
        <title>Firefly genomes illuminate parallel origins of bioluminescence in beetles.</title>
        <authorList>
            <person name="Fallon T.R."/>
            <person name="Lower S.E."/>
            <person name="Chang C.H."/>
            <person name="Bessho-Uehara M."/>
            <person name="Martin G.J."/>
            <person name="Bewick A.J."/>
            <person name="Behringer M."/>
            <person name="Debat H.J."/>
            <person name="Wong I."/>
            <person name="Day J.C."/>
            <person name="Suvorov A."/>
            <person name="Silva C.J."/>
            <person name="Stanger-Hall K.F."/>
            <person name="Hall D.W."/>
            <person name="Schmitz R.J."/>
            <person name="Nelson D.R."/>
            <person name="Lewis S.M."/>
            <person name="Shigenobu S."/>
            <person name="Bybee S.M."/>
            <person name="Larracuente A.M."/>
            <person name="Oba Y."/>
            <person name="Weng J.K."/>
        </authorList>
    </citation>
    <scope>NUCLEOTIDE SEQUENCE [LARGE SCALE GENOMIC DNA]</scope>
    <source>
        <strain evidence="2">1611_PpyrPB1</strain>
        <tissue evidence="2">Whole body</tissue>
    </source>
</reference>
<evidence type="ECO:0000313" key="1">
    <source>
        <dbReference type="EMBL" id="JAV54246.1"/>
    </source>
</evidence>
<gene>
    <name evidence="2" type="ORF">PPYR_12387</name>
</gene>
<reference evidence="1" key="1">
    <citation type="journal article" date="2016" name="Sci. Rep.">
        <title>Molecular characterization of firefly nuptial gifts: a multi-omics approach sheds light on postcopulatory sexual selection.</title>
        <authorList>
            <person name="Al-Wathiqui N."/>
            <person name="Fallon T.R."/>
            <person name="South A."/>
            <person name="Weng J.K."/>
            <person name="Lewis S.M."/>
        </authorList>
    </citation>
    <scope>NUCLEOTIDE SEQUENCE</scope>
</reference>
<accession>A0A1Y1K4I8</accession>
<dbReference type="EMBL" id="GEZM01097369">
    <property type="protein sequence ID" value="JAV54246.1"/>
    <property type="molecule type" value="Transcribed_RNA"/>
</dbReference>
<evidence type="ECO:0008006" key="4">
    <source>
        <dbReference type="Google" id="ProtNLM"/>
    </source>
</evidence>
<dbReference type="EMBL" id="VVIM01000008">
    <property type="protein sequence ID" value="KAB0795548.1"/>
    <property type="molecule type" value="Genomic_DNA"/>
</dbReference>
<dbReference type="Proteomes" id="UP000327044">
    <property type="component" value="Unassembled WGS sequence"/>
</dbReference>
<evidence type="ECO:0000313" key="2">
    <source>
        <dbReference type="EMBL" id="KAB0795548.1"/>
    </source>
</evidence>
<name>A0A1Y1K4I8_PHOPY</name>
<sequence length="135" mass="15641">MESQSVCVFKEKFERKLSEQIFKENSVSITSVDNYAQLINEVMEAKAKQKKTSLDHRRLKRYDILTVGTATKLIMPLNTSVNNEVKYFVHNGEIFEILKNAHIETGHGGLHKMYNAVKITAKHVRKKEHIQKKEL</sequence>
<evidence type="ECO:0000313" key="3">
    <source>
        <dbReference type="Proteomes" id="UP000327044"/>
    </source>
</evidence>
<dbReference type="AlphaFoldDB" id="A0A1Y1K4I8"/>
<proteinExistence type="predicted"/>
<protein>
    <recommendedName>
        <fullName evidence="4">Integrase zinc-binding domain-containing protein</fullName>
    </recommendedName>
</protein>
<keyword evidence="3" id="KW-1185">Reference proteome</keyword>
<reference evidence="2" key="3">
    <citation type="submission" date="2019-08" db="EMBL/GenBank/DDBJ databases">
        <authorList>
            <consortium name="Photinus pyralis genome working group"/>
            <person name="Fallon T.R."/>
            <person name="Sander Lower S.E."/>
            <person name="Weng J.-K."/>
        </authorList>
    </citation>
    <scope>NUCLEOTIDE SEQUENCE</scope>
    <source>
        <strain evidence="2">1611_PpyrPB1</strain>
        <tissue evidence="2">Whole body</tissue>
    </source>
</reference>
<dbReference type="InParanoid" id="A0A1Y1K4I8"/>